<evidence type="ECO:0000259" key="2">
    <source>
        <dbReference type="Pfam" id="PF03167"/>
    </source>
</evidence>
<dbReference type="PANTHER" id="PTHR21599:SF0">
    <property type="entry name" value="GLYCERATE KINASE"/>
    <property type="match status" value="1"/>
</dbReference>
<evidence type="ECO:0000313" key="3">
    <source>
        <dbReference type="EMBL" id="CAB4923614.1"/>
    </source>
</evidence>
<dbReference type="SUPFAM" id="SSF110738">
    <property type="entry name" value="Glycerate kinase I"/>
    <property type="match status" value="2"/>
</dbReference>
<dbReference type="EMBL" id="CAFBMK010000119">
    <property type="protein sequence ID" value="CAB4923614.1"/>
    <property type="molecule type" value="Genomic_DNA"/>
</dbReference>
<accession>A0A6J7HTE9</accession>
<dbReference type="Gene3D" id="3.40.470.10">
    <property type="entry name" value="Uracil-DNA glycosylase-like domain"/>
    <property type="match status" value="1"/>
</dbReference>
<protein>
    <submittedName>
        <fullName evidence="3">Unannotated protein</fullName>
    </submittedName>
</protein>
<dbReference type="InterPro" id="IPR036895">
    <property type="entry name" value="Uracil-DNA_glycosylase-like_sf"/>
</dbReference>
<organism evidence="3">
    <name type="scientific">freshwater metagenome</name>
    <dbReference type="NCBI Taxonomy" id="449393"/>
    <lineage>
        <taxon>unclassified sequences</taxon>
        <taxon>metagenomes</taxon>
        <taxon>ecological metagenomes</taxon>
    </lineage>
</organism>
<feature type="domain" description="Uracil-DNA glycosylase-like" evidence="2">
    <location>
        <begin position="13"/>
        <end position="157"/>
    </location>
</feature>
<dbReference type="GO" id="GO:0008887">
    <property type="term" value="F:glycerate kinase activity"/>
    <property type="evidence" value="ECO:0007669"/>
    <property type="project" value="InterPro"/>
</dbReference>
<dbReference type="InterPro" id="IPR004381">
    <property type="entry name" value="Glycerate_kinase"/>
</dbReference>
<name>A0A6J7HTE9_9ZZZZ</name>
<dbReference type="GO" id="GO:0006285">
    <property type="term" value="P:base-excision repair, AP site formation"/>
    <property type="evidence" value="ECO:0007669"/>
    <property type="project" value="InterPro"/>
</dbReference>
<dbReference type="GO" id="GO:0031388">
    <property type="term" value="P:organic acid phosphorylation"/>
    <property type="evidence" value="ECO:0007669"/>
    <property type="project" value="InterPro"/>
</dbReference>
<evidence type="ECO:0000256" key="1">
    <source>
        <dbReference type="SAM" id="MobiDB-lite"/>
    </source>
</evidence>
<dbReference type="Pfam" id="PF03167">
    <property type="entry name" value="UDG"/>
    <property type="match status" value="1"/>
</dbReference>
<dbReference type="AlphaFoldDB" id="A0A6J7HTE9"/>
<dbReference type="InterPro" id="IPR005122">
    <property type="entry name" value="Uracil-DNA_glycosylase-like"/>
</dbReference>
<feature type="compositionally biased region" description="Low complexity" evidence="1">
    <location>
        <begin position="250"/>
        <end position="267"/>
    </location>
</feature>
<feature type="compositionally biased region" description="Basic and acidic residues" evidence="1">
    <location>
        <begin position="271"/>
        <end position="284"/>
    </location>
</feature>
<dbReference type="NCBIfam" id="TIGR00045">
    <property type="entry name" value="glycerate kinase"/>
    <property type="match status" value="1"/>
</dbReference>
<dbReference type="SUPFAM" id="SSF52141">
    <property type="entry name" value="Uracil-DNA glycosylase-like"/>
    <property type="match status" value="1"/>
</dbReference>
<reference evidence="3" key="1">
    <citation type="submission" date="2020-05" db="EMBL/GenBank/DDBJ databases">
        <authorList>
            <person name="Chiriac C."/>
            <person name="Salcher M."/>
            <person name="Ghai R."/>
            <person name="Kavagutti S V."/>
        </authorList>
    </citation>
    <scope>NUCLEOTIDE SEQUENCE</scope>
</reference>
<proteinExistence type="predicted"/>
<gene>
    <name evidence="3" type="ORF">UFOPK3564_01978</name>
</gene>
<feature type="region of interest" description="Disordered" evidence="1">
    <location>
        <begin position="250"/>
        <end position="318"/>
    </location>
</feature>
<feature type="compositionally biased region" description="Basic and acidic residues" evidence="1">
    <location>
        <begin position="298"/>
        <end position="313"/>
    </location>
</feature>
<dbReference type="InterPro" id="IPR018193">
    <property type="entry name" value="Glyc_kinase_flavodox-like_fold"/>
</dbReference>
<dbReference type="Pfam" id="PF02595">
    <property type="entry name" value="Gly_kinase"/>
    <property type="match status" value="2"/>
</dbReference>
<dbReference type="CDD" id="cd10028">
    <property type="entry name" value="UDG-F2_TDG_MUG"/>
    <property type="match status" value="1"/>
</dbReference>
<dbReference type="InterPro" id="IPR015637">
    <property type="entry name" value="MUG/TDG"/>
</dbReference>
<dbReference type="GO" id="GO:0000700">
    <property type="term" value="F:mismatch base pair DNA N-glycosylase activity"/>
    <property type="evidence" value="ECO:0007669"/>
    <property type="project" value="InterPro"/>
</dbReference>
<dbReference type="InterPro" id="IPR036129">
    <property type="entry name" value="Glycerate_kinase_sf"/>
</dbReference>
<sequence>MPSDAASPVLEDVLPDGARVLFCGTAAGTVSARVGAPYAGPGNAFWPTLHAVGLLPGRLAPTAFRRAGEHGVALTDLDKHASGSDAEIGAAGFDPDAVAAKVRACRAPVVAYTSKTAGSTALGRPVAYGRQPERIAGAEVWVLPSPSGRARRFWDAGPWHALADRVRELAPAVLCAPDKLRGACDAAGAARALADGARDAGGWALELPVADGGEGTLQAFVDGGHADPVAVRARDAHGREGDARIAVLRGPGAAPAADVATAEADPGPTGDRADGAVEADRGPTGDEAPGAVGADRGPTGDRADGAVEADRGPTGDGAGPTVLVEAAEAIALAAIPEDERHVGRASSAGVGDLVRAALDLGASRILVAVGGSASIDGGAGFLRALGVDAPADGAALVADPTAVDASLAGLDPRLAHVALELLHDVDAPLCGPDGAARRFGPQKGAGPDEVEAHDAALARWAATLGGDPDAPGSGAAGGLGFALRAVGATARPGAEAVLDLVGFDRLARFADLVVTAEGSVDASTLQGKTVDAVVRRATATGTRCVVAGGRVEDDAAAELQRRGADRVQAIGPADRPLATALAAAPGELREAARTATTELRRP</sequence>
<dbReference type="PANTHER" id="PTHR21599">
    <property type="entry name" value="GLYCERATE KINASE"/>
    <property type="match status" value="1"/>
</dbReference>
<dbReference type="Gene3D" id="3.90.1510.10">
    <property type="entry name" value="Glycerate kinase, domain 2"/>
    <property type="match status" value="1"/>
</dbReference>